<sequence length="72" mass="8130">MRSGNPARAYRTDVSSHLRRDLRQCLLLLEVASLPALSGQRLLWDLQVSTFPANAVRKHPETEKRPTCTFGP</sequence>
<protein>
    <submittedName>
        <fullName evidence="1">Uncharacterized protein</fullName>
    </submittedName>
</protein>
<dbReference type="Proteomes" id="UP000305948">
    <property type="component" value="Unassembled WGS sequence"/>
</dbReference>
<dbReference type="AlphaFoldDB" id="A0A5C3N5S6"/>
<evidence type="ECO:0000313" key="1">
    <source>
        <dbReference type="EMBL" id="TFK51826.1"/>
    </source>
</evidence>
<evidence type="ECO:0000313" key="2">
    <source>
        <dbReference type="Proteomes" id="UP000305948"/>
    </source>
</evidence>
<accession>A0A5C3N5S6</accession>
<reference evidence="1 2" key="1">
    <citation type="journal article" date="2019" name="Nat. Ecol. Evol.">
        <title>Megaphylogeny resolves global patterns of mushroom evolution.</title>
        <authorList>
            <person name="Varga T."/>
            <person name="Krizsan K."/>
            <person name="Foldi C."/>
            <person name="Dima B."/>
            <person name="Sanchez-Garcia M."/>
            <person name="Sanchez-Ramirez S."/>
            <person name="Szollosi G.J."/>
            <person name="Szarkandi J.G."/>
            <person name="Papp V."/>
            <person name="Albert L."/>
            <person name="Andreopoulos W."/>
            <person name="Angelini C."/>
            <person name="Antonin V."/>
            <person name="Barry K.W."/>
            <person name="Bougher N.L."/>
            <person name="Buchanan P."/>
            <person name="Buyck B."/>
            <person name="Bense V."/>
            <person name="Catcheside P."/>
            <person name="Chovatia M."/>
            <person name="Cooper J."/>
            <person name="Damon W."/>
            <person name="Desjardin D."/>
            <person name="Finy P."/>
            <person name="Geml J."/>
            <person name="Haridas S."/>
            <person name="Hughes K."/>
            <person name="Justo A."/>
            <person name="Karasinski D."/>
            <person name="Kautmanova I."/>
            <person name="Kiss B."/>
            <person name="Kocsube S."/>
            <person name="Kotiranta H."/>
            <person name="LaButti K.M."/>
            <person name="Lechner B.E."/>
            <person name="Liimatainen K."/>
            <person name="Lipzen A."/>
            <person name="Lukacs Z."/>
            <person name="Mihaltcheva S."/>
            <person name="Morgado L.N."/>
            <person name="Niskanen T."/>
            <person name="Noordeloos M.E."/>
            <person name="Ohm R.A."/>
            <person name="Ortiz-Santana B."/>
            <person name="Ovrebo C."/>
            <person name="Racz N."/>
            <person name="Riley R."/>
            <person name="Savchenko A."/>
            <person name="Shiryaev A."/>
            <person name="Soop K."/>
            <person name="Spirin V."/>
            <person name="Szebenyi C."/>
            <person name="Tomsovsky M."/>
            <person name="Tulloss R.E."/>
            <person name="Uehling J."/>
            <person name="Grigoriev I.V."/>
            <person name="Vagvolgyi C."/>
            <person name="Papp T."/>
            <person name="Martin F.M."/>
            <person name="Miettinen O."/>
            <person name="Hibbett D.S."/>
            <person name="Nagy L.G."/>
        </authorList>
    </citation>
    <scope>NUCLEOTIDE SEQUENCE [LARGE SCALE GENOMIC DNA]</scope>
    <source>
        <strain evidence="1 2">OMC1185</strain>
    </source>
</reference>
<dbReference type="EMBL" id="ML213510">
    <property type="protein sequence ID" value="TFK51826.1"/>
    <property type="molecule type" value="Genomic_DNA"/>
</dbReference>
<gene>
    <name evidence="1" type="ORF">OE88DRAFT_1658466</name>
</gene>
<name>A0A5C3N5S6_9AGAM</name>
<organism evidence="1 2">
    <name type="scientific">Heliocybe sulcata</name>
    <dbReference type="NCBI Taxonomy" id="5364"/>
    <lineage>
        <taxon>Eukaryota</taxon>
        <taxon>Fungi</taxon>
        <taxon>Dikarya</taxon>
        <taxon>Basidiomycota</taxon>
        <taxon>Agaricomycotina</taxon>
        <taxon>Agaricomycetes</taxon>
        <taxon>Gloeophyllales</taxon>
        <taxon>Gloeophyllaceae</taxon>
        <taxon>Heliocybe</taxon>
    </lineage>
</organism>
<keyword evidence="2" id="KW-1185">Reference proteome</keyword>
<proteinExistence type="predicted"/>